<feature type="transmembrane region" description="Helical" evidence="6">
    <location>
        <begin position="393"/>
        <end position="415"/>
    </location>
</feature>
<feature type="transmembrane region" description="Helical" evidence="6">
    <location>
        <begin position="156"/>
        <end position="178"/>
    </location>
</feature>
<feature type="transmembrane region" description="Helical" evidence="6">
    <location>
        <begin position="332"/>
        <end position="355"/>
    </location>
</feature>
<protein>
    <recommendedName>
        <fullName evidence="9">Polysaccharide biosynthesis protein C-terminal domain-containing protein</fullName>
    </recommendedName>
</protein>
<dbReference type="EMBL" id="MEXR01000044">
    <property type="protein sequence ID" value="OGD08950.1"/>
    <property type="molecule type" value="Genomic_DNA"/>
</dbReference>
<dbReference type="PANTHER" id="PTHR30250">
    <property type="entry name" value="PST FAMILY PREDICTED COLANIC ACID TRANSPORTER"/>
    <property type="match status" value="1"/>
</dbReference>
<gene>
    <name evidence="7" type="ORF">A2397_05130</name>
</gene>
<proteinExistence type="predicted"/>
<evidence type="ECO:0000256" key="1">
    <source>
        <dbReference type="ARBA" id="ARBA00004651"/>
    </source>
</evidence>
<evidence type="ECO:0000256" key="3">
    <source>
        <dbReference type="ARBA" id="ARBA00022692"/>
    </source>
</evidence>
<keyword evidence="2" id="KW-1003">Cell membrane</keyword>
<keyword evidence="4 6" id="KW-1133">Transmembrane helix</keyword>
<evidence type="ECO:0000313" key="8">
    <source>
        <dbReference type="Proteomes" id="UP000176424"/>
    </source>
</evidence>
<feature type="transmembrane region" description="Helical" evidence="6">
    <location>
        <begin position="47"/>
        <end position="68"/>
    </location>
</feature>
<feature type="transmembrane region" description="Helical" evidence="6">
    <location>
        <begin position="128"/>
        <end position="149"/>
    </location>
</feature>
<evidence type="ECO:0008006" key="9">
    <source>
        <dbReference type="Google" id="ProtNLM"/>
    </source>
</evidence>
<evidence type="ECO:0000256" key="6">
    <source>
        <dbReference type="SAM" id="Phobius"/>
    </source>
</evidence>
<evidence type="ECO:0000313" key="7">
    <source>
        <dbReference type="EMBL" id="OGD08950.1"/>
    </source>
</evidence>
<feature type="transmembrane region" description="Helical" evidence="6">
    <location>
        <begin position="302"/>
        <end position="326"/>
    </location>
</feature>
<reference evidence="7 8" key="1">
    <citation type="journal article" date="2016" name="Nat. Commun.">
        <title>Thousands of microbial genomes shed light on interconnected biogeochemical processes in an aquifer system.</title>
        <authorList>
            <person name="Anantharaman K."/>
            <person name="Brown C.T."/>
            <person name="Hug L.A."/>
            <person name="Sharon I."/>
            <person name="Castelle C.J."/>
            <person name="Probst A.J."/>
            <person name="Thomas B.C."/>
            <person name="Singh A."/>
            <person name="Wilkins M.J."/>
            <person name="Karaoz U."/>
            <person name="Brodie E.L."/>
            <person name="Williams K.H."/>
            <person name="Hubbard S.S."/>
            <person name="Banfield J.F."/>
        </authorList>
    </citation>
    <scope>NUCLEOTIDE SEQUENCE [LARGE SCALE GENOMIC DNA]</scope>
</reference>
<feature type="transmembrane region" description="Helical" evidence="6">
    <location>
        <begin position="89"/>
        <end position="112"/>
    </location>
</feature>
<evidence type="ECO:0000256" key="5">
    <source>
        <dbReference type="ARBA" id="ARBA00023136"/>
    </source>
</evidence>
<feature type="transmembrane region" description="Helical" evidence="6">
    <location>
        <begin position="184"/>
        <end position="203"/>
    </location>
</feature>
<feature type="transmembrane region" description="Helical" evidence="6">
    <location>
        <begin position="21"/>
        <end position="41"/>
    </location>
</feature>
<evidence type="ECO:0000256" key="4">
    <source>
        <dbReference type="ARBA" id="ARBA00022989"/>
    </source>
</evidence>
<feature type="transmembrane region" description="Helical" evidence="6">
    <location>
        <begin position="260"/>
        <end position="281"/>
    </location>
</feature>
<dbReference type="GO" id="GO:0005886">
    <property type="term" value="C:plasma membrane"/>
    <property type="evidence" value="ECO:0007669"/>
    <property type="project" value="UniProtKB-SubCell"/>
</dbReference>
<organism evidence="7 8">
    <name type="scientific">Candidatus Amesbacteria bacterium RIFOXYB1_FULL_44_23</name>
    <dbReference type="NCBI Taxonomy" id="1797263"/>
    <lineage>
        <taxon>Bacteria</taxon>
        <taxon>Candidatus Amesiibacteriota</taxon>
    </lineage>
</organism>
<evidence type="ECO:0000256" key="2">
    <source>
        <dbReference type="ARBA" id="ARBA00022475"/>
    </source>
</evidence>
<dbReference type="Pfam" id="PF01943">
    <property type="entry name" value="Polysacc_synt"/>
    <property type="match status" value="1"/>
</dbReference>
<keyword evidence="5 6" id="KW-0472">Membrane</keyword>
<keyword evidence="3 6" id="KW-0812">Transmembrane</keyword>
<sequence>MLNKIRYALTTTTLRQSAITVFSTVANGGLAAVFYLLIARSLGPTQYGMFALIVATAAIMTVVFDFGNDRGMVKFISGFESQPKKIHQVLKFSFLTKLVSSTSLVIICTVFSKELAVIIFNQPLMTPYVPLIAIAFSSQLFFYFVTYYFQAKEQFVWWGLTFVGANFIRLILAVILLSQGRMDTAVAAWLFILTPILSFLIGIKKIGLDFLKVSIEKKMIMEILSFNKWVIGFSTISTISSKLDTYLTSYILKLSDVGVYGLANQAVIIMPNLVSALGAVTSPKFSRFDSREHNQSYLTKSLLFFGLVSLASVIVLLPIGVGFMVFSGSEYLAGLFPFVIILLAQGLFLALTPIRDSILYYFSKPQFFFWAGLVHGAITLLSGALLLPKYGLVGAGLSNLLGQTFLSLAAVIYYLKLSRHES</sequence>
<dbReference type="PANTHER" id="PTHR30250:SF11">
    <property type="entry name" value="O-ANTIGEN TRANSPORTER-RELATED"/>
    <property type="match status" value="1"/>
</dbReference>
<comment type="subcellular location">
    <subcellularLocation>
        <location evidence="1">Cell membrane</location>
        <topology evidence="1">Multi-pass membrane protein</topology>
    </subcellularLocation>
</comment>
<comment type="caution">
    <text evidence="7">The sequence shown here is derived from an EMBL/GenBank/DDBJ whole genome shotgun (WGS) entry which is preliminary data.</text>
</comment>
<dbReference type="InterPro" id="IPR002797">
    <property type="entry name" value="Polysacc_synth"/>
</dbReference>
<dbReference type="Proteomes" id="UP000176424">
    <property type="component" value="Unassembled WGS sequence"/>
</dbReference>
<dbReference type="STRING" id="1797263.A2397_05130"/>
<dbReference type="AlphaFoldDB" id="A0A1F4ZRS8"/>
<feature type="transmembrane region" description="Helical" evidence="6">
    <location>
        <begin position="223"/>
        <end position="240"/>
    </location>
</feature>
<accession>A0A1F4ZRS8</accession>
<feature type="transmembrane region" description="Helical" evidence="6">
    <location>
        <begin position="367"/>
        <end position="387"/>
    </location>
</feature>
<name>A0A1F4ZRS8_9BACT</name>
<dbReference type="InterPro" id="IPR050833">
    <property type="entry name" value="Poly_Biosynth_Transport"/>
</dbReference>